<dbReference type="Proteomes" id="UP000499080">
    <property type="component" value="Unassembled WGS sequence"/>
</dbReference>
<keyword evidence="2" id="KW-1185">Reference proteome</keyword>
<accession>A0A4Y2AEB5</accession>
<dbReference type="AlphaFoldDB" id="A0A4Y2AEB5"/>
<name>A0A4Y2AEB5_ARAVE</name>
<evidence type="ECO:0008006" key="3">
    <source>
        <dbReference type="Google" id="ProtNLM"/>
    </source>
</evidence>
<evidence type="ECO:0000313" key="1">
    <source>
        <dbReference type="EMBL" id="GBL78182.1"/>
    </source>
</evidence>
<dbReference type="EMBL" id="BGPR01000015">
    <property type="protein sequence ID" value="GBL78182.1"/>
    <property type="molecule type" value="Genomic_DNA"/>
</dbReference>
<gene>
    <name evidence="1" type="ORF">AVEN_42757_1</name>
</gene>
<protein>
    <recommendedName>
        <fullName evidence="3">Helitron helicase-like domain-containing protein</fullName>
    </recommendedName>
</protein>
<organism evidence="1 2">
    <name type="scientific">Araneus ventricosus</name>
    <name type="common">Orbweaver spider</name>
    <name type="synonym">Epeira ventricosa</name>
    <dbReference type="NCBI Taxonomy" id="182803"/>
    <lineage>
        <taxon>Eukaryota</taxon>
        <taxon>Metazoa</taxon>
        <taxon>Ecdysozoa</taxon>
        <taxon>Arthropoda</taxon>
        <taxon>Chelicerata</taxon>
        <taxon>Arachnida</taxon>
        <taxon>Araneae</taxon>
        <taxon>Araneomorphae</taxon>
        <taxon>Entelegynae</taxon>
        <taxon>Araneoidea</taxon>
        <taxon>Araneidae</taxon>
        <taxon>Araneus</taxon>
    </lineage>
</organism>
<dbReference type="PANTHER" id="PTHR45786:SF74">
    <property type="entry name" value="ATP-DEPENDENT DNA HELICASE"/>
    <property type="match status" value="1"/>
</dbReference>
<comment type="caution">
    <text evidence="1">The sequence shown here is derived from an EMBL/GenBank/DDBJ whole genome shotgun (WGS) entry which is preliminary data.</text>
</comment>
<proteinExistence type="predicted"/>
<dbReference type="OrthoDB" id="7698527at2759"/>
<reference evidence="1 2" key="1">
    <citation type="journal article" date="2019" name="Sci. Rep.">
        <title>Orb-weaving spider Araneus ventricosus genome elucidates the spidroin gene catalogue.</title>
        <authorList>
            <person name="Kono N."/>
            <person name="Nakamura H."/>
            <person name="Ohtoshi R."/>
            <person name="Moran D.A.P."/>
            <person name="Shinohara A."/>
            <person name="Yoshida Y."/>
            <person name="Fujiwara M."/>
            <person name="Mori M."/>
            <person name="Tomita M."/>
            <person name="Arakawa K."/>
        </authorList>
    </citation>
    <scope>NUCLEOTIDE SEQUENCE [LARGE SCALE GENOMIC DNA]</scope>
</reference>
<dbReference type="PANTHER" id="PTHR45786">
    <property type="entry name" value="DNA BINDING PROTEIN-LIKE"/>
    <property type="match status" value="1"/>
</dbReference>
<sequence length="216" mass="24856">MSSHQSHSISEWPSSSICPTLRVDSTRATKIRVNHPANKQCIIRILDQIDRFFRQHNRLSDTCRMLREVESRVIAESNEAGEDVPVVNMVFRRDRHSDQRRYNAPTANEIAMVFVNSDGEPLFERNILIFFSFININILSPNLNPMAYPIFFPYGEPGWQPNWRCESYQGAQGNQSRVNVTMLQYKSALTAVIDDFNPIISARNLHSKGLSIRTSR</sequence>
<evidence type="ECO:0000313" key="2">
    <source>
        <dbReference type="Proteomes" id="UP000499080"/>
    </source>
</evidence>